<evidence type="ECO:0000313" key="13">
    <source>
        <dbReference type="EMBL" id="EME26169.1"/>
    </source>
</evidence>
<dbReference type="InterPro" id="IPR018108">
    <property type="entry name" value="MCP_transmembrane"/>
</dbReference>
<evidence type="ECO:0000256" key="1">
    <source>
        <dbReference type="ARBA" id="ARBA00004448"/>
    </source>
</evidence>
<evidence type="ECO:0000256" key="6">
    <source>
        <dbReference type="ARBA" id="ARBA00022792"/>
    </source>
</evidence>
<dbReference type="Proteomes" id="UP000030680">
    <property type="component" value="Unassembled WGS sequence"/>
</dbReference>
<dbReference type="PRINTS" id="PR00926">
    <property type="entry name" value="MITOCARRIER"/>
</dbReference>
<keyword evidence="4 9" id="KW-0812">Transmembrane</keyword>
<sequence length="361" mass="40478">MNSSSIYKQSNTEPSSHVLDKKPNQLEETSNRYNWLKSFVAGGFAGCVAKTSVAPLERTKILMQVSLTFGHLCLLFYWSFQVSRAYGLNTFPNVYRGLVHIYTTEGFLGLYKGNAALLARIFPYAAIQFASFEFYNRTLSLLSWNRENPLTTRLLAGSLAGATAVVCTYPLDLVRARFACQIFESKYDSLRHAIKTIFLSEGGLRGFYSGIYPTLAGVVPYAGINFFTYGLLRRLAERKGWTERNPTIVSLLCGACAGLVGQTFTFPLDVIRRRMQTIAMFRYNIEAEHAVAYLPKRGFGRIIPALIHIIRHEGFFGMYKGLSVNYLKAAPAIAISFTTYDTLRHWWNIPTGKYSATASAS</sequence>
<keyword evidence="14" id="KW-1185">Reference proteome</keyword>
<evidence type="ECO:0000256" key="4">
    <source>
        <dbReference type="ARBA" id="ARBA00022692"/>
    </source>
</evidence>
<comment type="similarity">
    <text evidence="2 10">Belongs to the mitochondrial carrier (TC 2.A.29) family.</text>
</comment>
<dbReference type="PRINTS" id="PR00928">
    <property type="entry name" value="GRAVESDC"/>
</dbReference>
<dbReference type="GO" id="GO:0055085">
    <property type="term" value="P:transmembrane transport"/>
    <property type="evidence" value="ECO:0007669"/>
    <property type="project" value="InterPro"/>
</dbReference>
<keyword evidence="12" id="KW-1133">Transmembrane helix</keyword>
<dbReference type="InterPro" id="IPR023395">
    <property type="entry name" value="MCP_dom_sf"/>
</dbReference>
<dbReference type="STRING" id="130081.M2XRV1"/>
<keyword evidence="3 10" id="KW-0813">Transport</keyword>
<feature type="transmembrane region" description="Helical" evidence="12">
    <location>
        <begin position="248"/>
        <end position="271"/>
    </location>
</feature>
<feature type="region of interest" description="Disordered" evidence="11">
    <location>
        <begin position="1"/>
        <end position="23"/>
    </location>
</feature>
<keyword evidence="5" id="KW-0677">Repeat</keyword>
<dbReference type="PANTHER" id="PTHR24089">
    <property type="entry name" value="SOLUTE CARRIER FAMILY 25"/>
    <property type="match status" value="1"/>
</dbReference>
<accession>M2XRV1</accession>
<keyword evidence="7" id="KW-0496">Mitochondrion</keyword>
<dbReference type="Pfam" id="PF00153">
    <property type="entry name" value="Mito_carr"/>
    <property type="match status" value="3"/>
</dbReference>
<evidence type="ECO:0000256" key="9">
    <source>
        <dbReference type="PROSITE-ProRule" id="PRU00282"/>
    </source>
</evidence>
<dbReference type="OrthoDB" id="270584at2759"/>
<proteinExistence type="inferred from homology"/>
<evidence type="ECO:0000256" key="8">
    <source>
        <dbReference type="ARBA" id="ARBA00023136"/>
    </source>
</evidence>
<dbReference type="GeneID" id="17085157"/>
<reference evidence="14" key="1">
    <citation type="journal article" date="2013" name="Science">
        <title>Gene transfer from bacteria and archaea facilitated evolution of an extremophilic eukaryote.</title>
        <authorList>
            <person name="Schonknecht G."/>
            <person name="Chen W.H."/>
            <person name="Ternes C.M."/>
            <person name="Barbier G.G."/>
            <person name="Shrestha R.P."/>
            <person name="Stanke M."/>
            <person name="Brautigam A."/>
            <person name="Baker B.J."/>
            <person name="Banfield J.F."/>
            <person name="Garavito R.M."/>
            <person name="Carr K."/>
            <person name="Wilkerson C."/>
            <person name="Rensing S.A."/>
            <person name="Gagneul D."/>
            <person name="Dickenson N.E."/>
            <person name="Oesterhelt C."/>
            <person name="Lercher M.J."/>
            <person name="Weber A.P."/>
        </authorList>
    </citation>
    <scope>NUCLEOTIDE SEQUENCE [LARGE SCALE GENOMIC DNA]</scope>
    <source>
        <strain evidence="14">074W</strain>
    </source>
</reference>
<comment type="subcellular location">
    <subcellularLocation>
        <location evidence="1">Mitochondrion inner membrane</location>
        <topology evidence="1">Multi-pass membrane protein</topology>
    </subcellularLocation>
</comment>
<dbReference type="EMBL" id="KB454587">
    <property type="protein sequence ID" value="EME26169.1"/>
    <property type="molecule type" value="Genomic_DNA"/>
</dbReference>
<keyword evidence="6" id="KW-0999">Mitochondrion inner membrane</keyword>
<evidence type="ECO:0000256" key="2">
    <source>
        <dbReference type="ARBA" id="ARBA00006375"/>
    </source>
</evidence>
<keyword evidence="8 9" id="KW-0472">Membrane</keyword>
<dbReference type="Gene3D" id="1.50.40.10">
    <property type="entry name" value="Mitochondrial carrier domain"/>
    <property type="match status" value="1"/>
</dbReference>
<evidence type="ECO:0000256" key="10">
    <source>
        <dbReference type="RuleBase" id="RU000488"/>
    </source>
</evidence>
<organism evidence="13 14">
    <name type="scientific">Galdieria sulphuraria</name>
    <name type="common">Red alga</name>
    <dbReference type="NCBI Taxonomy" id="130081"/>
    <lineage>
        <taxon>Eukaryota</taxon>
        <taxon>Rhodophyta</taxon>
        <taxon>Bangiophyceae</taxon>
        <taxon>Galdieriales</taxon>
        <taxon>Galdieriaceae</taxon>
        <taxon>Galdieria</taxon>
    </lineage>
</organism>
<evidence type="ECO:0000256" key="12">
    <source>
        <dbReference type="SAM" id="Phobius"/>
    </source>
</evidence>
<feature type="transmembrane region" description="Helical" evidence="12">
    <location>
        <begin position="207"/>
        <end position="228"/>
    </location>
</feature>
<feature type="repeat" description="Solcar" evidence="9">
    <location>
        <begin position="33"/>
        <end position="138"/>
    </location>
</feature>
<dbReference type="Gramene" id="EME26169">
    <property type="protein sequence ID" value="EME26169"/>
    <property type="gene ID" value="Gasu_61830"/>
</dbReference>
<gene>
    <name evidence="13" type="ORF">Gasu_61830</name>
</gene>
<dbReference type="PROSITE" id="PS50920">
    <property type="entry name" value="SOLCAR"/>
    <property type="match status" value="3"/>
</dbReference>
<dbReference type="GO" id="GO:0005743">
    <property type="term" value="C:mitochondrial inner membrane"/>
    <property type="evidence" value="ECO:0007669"/>
    <property type="project" value="UniProtKB-SubCell"/>
</dbReference>
<feature type="repeat" description="Solcar" evidence="9">
    <location>
        <begin position="245"/>
        <end position="346"/>
    </location>
</feature>
<feature type="repeat" description="Solcar" evidence="9">
    <location>
        <begin position="148"/>
        <end position="235"/>
    </location>
</feature>
<evidence type="ECO:0000313" key="14">
    <source>
        <dbReference type="Proteomes" id="UP000030680"/>
    </source>
</evidence>
<dbReference type="KEGG" id="gsl:Gasu_61830"/>
<dbReference type="InterPro" id="IPR002167">
    <property type="entry name" value="GDC-like"/>
</dbReference>
<dbReference type="InterPro" id="IPR002067">
    <property type="entry name" value="MCP"/>
</dbReference>
<dbReference type="AlphaFoldDB" id="M2XRV1"/>
<feature type="compositionally biased region" description="Polar residues" evidence="11">
    <location>
        <begin position="1"/>
        <end position="15"/>
    </location>
</feature>
<dbReference type="eggNOG" id="KOG0752">
    <property type="taxonomic scope" value="Eukaryota"/>
</dbReference>
<dbReference type="RefSeq" id="XP_005702689.1">
    <property type="nucleotide sequence ID" value="XM_005702632.1"/>
</dbReference>
<name>M2XRV1_GALSU</name>
<evidence type="ECO:0000256" key="5">
    <source>
        <dbReference type="ARBA" id="ARBA00022737"/>
    </source>
</evidence>
<dbReference type="SUPFAM" id="SSF103506">
    <property type="entry name" value="Mitochondrial carrier"/>
    <property type="match status" value="1"/>
</dbReference>
<evidence type="ECO:0000256" key="7">
    <source>
        <dbReference type="ARBA" id="ARBA00023128"/>
    </source>
</evidence>
<evidence type="ECO:0000256" key="11">
    <source>
        <dbReference type="SAM" id="MobiDB-lite"/>
    </source>
</evidence>
<evidence type="ECO:0000256" key="3">
    <source>
        <dbReference type="ARBA" id="ARBA00022448"/>
    </source>
</evidence>
<dbReference type="OMA" id="VYERMKW"/>
<protein>
    <submittedName>
        <fullName evidence="13">Mitochondrial carrier isoform 2</fullName>
    </submittedName>
</protein>